<sequence>MWIAAGEERRGEERRGEGSLCEMEQVGQHQHREDKRGVCEPPLKMLGSCNSKTRSIEIKSLQYPLLTSGMWMFPAKAHE</sequence>
<proteinExistence type="predicted"/>
<dbReference type="Proteomes" id="UP001056120">
    <property type="component" value="Linkage Group LG20"/>
</dbReference>
<evidence type="ECO:0000313" key="2">
    <source>
        <dbReference type="Proteomes" id="UP001056120"/>
    </source>
</evidence>
<protein>
    <submittedName>
        <fullName evidence="1">Uncharacterized protein</fullName>
    </submittedName>
</protein>
<reference evidence="1 2" key="2">
    <citation type="journal article" date="2022" name="Mol. Ecol. Resour.">
        <title>The genomes of chicory, endive, great burdock and yacon provide insights into Asteraceae paleo-polyploidization history and plant inulin production.</title>
        <authorList>
            <person name="Fan W."/>
            <person name="Wang S."/>
            <person name="Wang H."/>
            <person name="Wang A."/>
            <person name="Jiang F."/>
            <person name="Liu H."/>
            <person name="Zhao H."/>
            <person name="Xu D."/>
            <person name="Zhang Y."/>
        </authorList>
    </citation>
    <scope>NUCLEOTIDE SEQUENCE [LARGE SCALE GENOMIC DNA]</scope>
    <source>
        <strain evidence="2">cv. Yunnan</strain>
        <tissue evidence="1">Leaves</tissue>
    </source>
</reference>
<name>A0ACB9D5E9_9ASTR</name>
<reference evidence="2" key="1">
    <citation type="journal article" date="2022" name="Mol. Ecol. Resour.">
        <title>The genomes of chicory, endive, great burdock and yacon provide insights into Asteraceae palaeo-polyploidization history and plant inulin production.</title>
        <authorList>
            <person name="Fan W."/>
            <person name="Wang S."/>
            <person name="Wang H."/>
            <person name="Wang A."/>
            <person name="Jiang F."/>
            <person name="Liu H."/>
            <person name="Zhao H."/>
            <person name="Xu D."/>
            <person name="Zhang Y."/>
        </authorList>
    </citation>
    <scope>NUCLEOTIDE SEQUENCE [LARGE SCALE GENOMIC DNA]</scope>
    <source>
        <strain evidence="2">cv. Yunnan</strain>
    </source>
</reference>
<dbReference type="EMBL" id="CM042037">
    <property type="protein sequence ID" value="KAI3741833.1"/>
    <property type="molecule type" value="Genomic_DNA"/>
</dbReference>
<gene>
    <name evidence="1" type="ORF">L1987_59511</name>
</gene>
<comment type="caution">
    <text evidence="1">The sequence shown here is derived from an EMBL/GenBank/DDBJ whole genome shotgun (WGS) entry which is preliminary data.</text>
</comment>
<organism evidence="1 2">
    <name type="scientific">Smallanthus sonchifolius</name>
    <dbReference type="NCBI Taxonomy" id="185202"/>
    <lineage>
        <taxon>Eukaryota</taxon>
        <taxon>Viridiplantae</taxon>
        <taxon>Streptophyta</taxon>
        <taxon>Embryophyta</taxon>
        <taxon>Tracheophyta</taxon>
        <taxon>Spermatophyta</taxon>
        <taxon>Magnoliopsida</taxon>
        <taxon>eudicotyledons</taxon>
        <taxon>Gunneridae</taxon>
        <taxon>Pentapetalae</taxon>
        <taxon>asterids</taxon>
        <taxon>campanulids</taxon>
        <taxon>Asterales</taxon>
        <taxon>Asteraceae</taxon>
        <taxon>Asteroideae</taxon>
        <taxon>Heliantheae alliance</taxon>
        <taxon>Millerieae</taxon>
        <taxon>Smallanthus</taxon>
    </lineage>
</organism>
<evidence type="ECO:0000313" key="1">
    <source>
        <dbReference type="EMBL" id="KAI3741833.1"/>
    </source>
</evidence>
<accession>A0ACB9D5E9</accession>
<keyword evidence="2" id="KW-1185">Reference proteome</keyword>